<dbReference type="PROSITE" id="PS00356">
    <property type="entry name" value="HTH_LACI_1"/>
    <property type="match status" value="1"/>
</dbReference>
<sequence>MATLKDIAKLANVSSATVSRVLNKDKTLSVGEETRHRILTVAEELGYEKHKRNTNITQERQKIAIVQWYSEQEELNDLYYYSIRIGLEKRAQELGYDVVRYFNNDILTISESVSGIIAIGK</sequence>
<evidence type="ECO:0000259" key="4">
    <source>
        <dbReference type="PROSITE" id="PS50932"/>
    </source>
</evidence>
<dbReference type="InterPro" id="IPR010982">
    <property type="entry name" value="Lambda_DNA-bd_dom_sf"/>
</dbReference>
<reference evidence="5" key="2">
    <citation type="submission" date="2021-04" db="EMBL/GenBank/DDBJ databases">
        <authorList>
            <person name="Gilroy R."/>
        </authorList>
    </citation>
    <scope>NUCLEOTIDE SEQUENCE</scope>
    <source>
        <strain evidence="5">ChiBcolR9-63</strain>
    </source>
</reference>
<evidence type="ECO:0000256" key="2">
    <source>
        <dbReference type="ARBA" id="ARBA00023125"/>
    </source>
</evidence>
<dbReference type="PANTHER" id="PTHR30146:SF149">
    <property type="entry name" value="HTH-TYPE TRANSCRIPTIONAL REGULATOR EBGR"/>
    <property type="match status" value="1"/>
</dbReference>
<keyword evidence="1" id="KW-0805">Transcription regulation</keyword>
<dbReference type="PROSITE" id="PS50932">
    <property type="entry name" value="HTH_LACI_2"/>
    <property type="match status" value="1"/>
</dbReference>
<keyword evidence="2 5" id="KW-0238">DNA-binding</keyword>
<name>A0A9D2JVH7_9STRE</name>
<evidence type="ECO:0000313" key="6">
    <source>
        <dbReference type="Proteomes" id="UP000824058"/>
    </source>
</evidence>
<dbReference type="GO" id="GO:0003700">
    <property type="term" value="F:DNA-binding transcription factor activity"/>
    <property type="evidence" value="ECO:0007669"/>
    <property type="project" value="TreeGrafter"/>
</dbReference>
<feature type="domain" description="HTH lacI-type" evidence="4">
    <location>
        <begin position="2"/>
        <end position="58"/>
    </location>
</feature>
<feature type="non-terminal residue" evidence="5">
    <location>
        <position position="121"/>
    </location>
</feature>
<organism evidence="5 6">
    <name type="scientific">Candidatus Streptococcus faecavium</name>
    <dbReference type="NCBI Taxonomy" id="2838763"/>
    <lineage>
        <taxon>Bacteria</taxon>
        <taxon>Bacillati</taxon>
        <taxon>Bacillota</taxon>
        <taxon>Bacilli</taxon>
        <taxon>Lactobacillales</taxon>
        <taxon>Streptococcaceae</taxon>
        <taxon>Streptococcus</taxon>
    </lineage>
</organism>
<dbReference type="Proteomes" id="UP000824058">
    <property type="component" value="Unassembled WGS sequence"/>
</dbReference>
<dbReference type="CDD" id="cd01392">
    <property type="entry name" value="HTH_LacI"/>
    <property type="match status" value="1"/>
</dbReference>
<reference evidence="5" key="1">
    <citation type="journal article" date="2021" name="PeerJ">
        <title>Extensive microbial diversity within the chicken gut microbiome revealed by metagenomics and culture.</title>
        <authorList>
            <person name="Gilroy R."/>
            <person name="Ravi A."/>
            <person name="Getino M."/>
            <person name="Pursley I."/>
            <person name="Horton D.L."/>
            <person name="Alikhan N.F."/>
            <person name="Baker D."/>
            <person name="Gharbi K."/>
            <person name="Hall N."/>
            <person name="Watson M."/>
            <person name="Adriaenssens E.M."/>
            <person name="Foster-Nyarko E."/>
            <person name="Jarju S."/>
            <person name="Secka A."/>
            <person name="Antonio M."/>
            <person name="Oren A."/>
            <person name="Chaudhuri R.R."/>
            <person name="La Ragione R."/>
            <person name="Hildebrand F."/>
            <person name="Pallen M.J."/>
        </authorList>
    </citation>
    <scope>NUCLEOTIDE SEQUENCE</scope>
    <source>
        <strain evidence="5">ChiBcolR9-63</strain>
    </source>
</reference>
<dbReference type="SMART" id="SM00354">
    <property type="entry name" value="HTH_LACI"/>
    <property type="match status" value="1"/>
</dbReference>
<accession>A0A9D2JVH7</accession>
<dbReference type="PANTHER" id="PTHR30146">
    <property type="entry name" value="LACI-RELATED TRANSCRIPTIONAL REPRESSOR"/>
    <property type="match status" value="1"/>
</dbReference>
<comment type="caution">
    <text evidence="5">The sequence shown here is derived from an EMBL/GenBank/DDBJ whole genome shotgun (WGS) entry which is preliminary data.</text>
</comment>
<protein>
    <submittedName>
        <fullName evidence="5">LacI family DNA-binding transcriptional regulator</fullName>
    </submittedName>
</protein>
<gene>
    <name evidence="5" type="ORF">H9965_03140</name>
</gene>
<evidence type="ECO:0000256" key="1">
    <source>
        <dbReference type="ARBA" id="ARBA00023015"/>
    </source>
</evidence>
<dbReference type="PRINTS" id="PR00036">
    <property type="entry name" value="HTHLACI"/>
</dbReference>
<evidence type="ECO:0000313" key="5">
    <source>
        <dbReference type="EMBL" id="HIZ67449.1"/>
    </source>
</evidence>
<dbReference type="Pfam" id="PF00356">
    <property type="entry name" value="LacI"/>
    <property type="match status" value="1"/>
</dbReference>
<dbReference type="Gene3D" id="1.10.260.40">
    <property type="entry name" value="lambda repressor-like DNA-binding domains"/>
    <property type="match status" value="1"/>
</dbReference>
<evidence type="ECO:0000256" key="3">
    <source>
        <dbReference type="ARBA" id="ARBA00023163"/>
    </source>
</evidence>
<dbReference type="SUPFAM" id="SSF47413">
    <property type="entry name" value="lambda repressor-like DNA-binding domains"/>
    <property type="match status" value="1"/>
</dbReference>
<dbReference type="InterPro" id="IPR000843">
    <property type="entry name" value="HTH_LacI"/>
</dbReference>
<keyword evidence="3" id="KW-0804">Transcription</keyword>
<dbReference type="GO" id="GO:0000976">
    <property type="term" value="F:transcription cis-regulatory region binding"/>
    <property type="evidence" value="ECO:0007669"/>
    <property type="project" value="TreeGrafter"/>
</dbReference>
<dbReference type="EMBL" id="DXBD01000024">
    <property type="protein sequence ID" value="HIZ67449.1"/>
    <property type="molecule type" value="Genomic_DNA"/>
</dbReference>
<proteinExistence type="predicted"/>
<dbReference type="AlphaFoldDB" id="A0A9D2JVH7"/>